<dbReference type="Gene3D" id="1.20.1440.60">
    <property type="entry name" value="23S rRNA-intervening sequence"/>
    <property type="match status" value="1"/>
</dbReference>
<dbReference type="SUPFAM" id="SSF158446">
    <property type="entry name" value="IVS-encoded protein-like"/>
    <property type="match status" value="1"/>
</dbReference>
<keyword evidence="2" id="KW-1185">Reference proteome</keyword>
<dbReference type="InterPro" id="IPR036583">
    <property type="entry name" value="23S_rRNA_IVS_sf"/>
</dbReference>
<proteinExistence type="predicted"/>
<dbReference type="EMBL" id="QQWG01000009">
    <property type="protein sequence ID" value="RRG21203.1"/>
    <property type="molecule type" value="Genomic_DNA"/>
</dbReference>
<dbReference type="NCBIfam" id="TIGR02436">
    <property type="entry name" value="four helix bundle protein"/>
    <property type="match status" value="1"/>
</dbReference>
<name>A0A425Y0F1_9BACT</name>
<dbReference type="OrthoDB" id="285993at2"/>
<dbReference type="RefSeq" id="WP_125030895.1">
    <property type="nucleotide sequence ID" value="NZ_JAPXVP010000008.1"/>
</dbReference>
<dbReference type="AlphaFoldDB" id="A0A425Y0F1"/>
<organism evidence="1 2">
    <name type="scientific">Ancylomarina euxinus</name>
    <dbReference type="NCBI Taxonomy" id="2283627"/>
    <lineage>
        <taxon>Bacteria</taxon>
        <taxon>Pseudomonadati</taxon>
        <taxon>Bacteroidota</taxon>
        <taxon>Bacteroidia</taxon>
        <taxon>Marinilabiliales</taxon>
        <taxon>Marinifilaceae</taxon>
        <taxon>Ancylomarina</taxon>
    </lineage>
</organism>
<gene>
    <name evidence="1" type="ORF">DWB61_10735</name>
</gene>
<accession>A0A425Y0F1</accession>
<evidence type="ECO:0000313" key="2">
    <source>
        <dbReference type="Proteomes" id="UP000285794"/>
    </source>
</evidence>
<dbReference type="Pfam" id="PF05635">
    <property type="entry name" value="23S_rRNA_IVP"/>
    <property type="match status" value="1"/>
</dbReference>
<reference evidence="1 2" key="1">
    <citation type="submission" date="2018-07" db="EMBL/GenBank/DDBJ databases">
        <title>Draft genome sequence of Ancylomarina sp. M1P.</title>
        <authorList>
            <person name="Yadav S."/>
            <person name="Villanueva L."/>
            <person name="Damste J.S.S."/>
        </authorList>
    </citation>
    <scope>NUCLEOTIDE SEQUENCE [LARGE SCALE GENOMIC DNA]</scope>
    <source>
        <strain evidence="1 2">M1P</strain>
    </source>
</reference>
<dbReference type="PANTHER" id="PTHR38471">
    <property type="entry name" value="FOUR HELIX BUNDLE PROTEIN"/>
    <property type="match status" value="1"/>
</dbReference>
<comment type="caution">
    <text evidence="1">The sequence shown here is derived from an EMBL/GenBank/DDBJ whole genome shotgun (WGS) entry which is preliminary data.</text>
</comment>
<protein>
    <submittedName>
        <fullName evidence="1">Four helix bundle protein</fullName>
    </submittedName>
</protein>
<sequence length="118" mass="13701">MNENTIKTKSFQFAIRIVHLYKYLCDEKREYVLSKQILRSGTSIGANVRESQNAESKADFIHKLGIAQKETDETLYWLELLEATSYLDEEAFLSMHKDANEILKLVRSIIITSKKNKD</sequence>
<dbReference type="PIRSF" id="PIRSF035652">
    <property type="entry name" value="CHP02436"/>
    <property type="match status" value="1"/>
</dbReference>
<dbReference type="PANTHER" id="PTHR38471:SF2">
    <property type="entry name" value="FOUR HELIX BUNDLE PROTEIN"/>
    <property type="match status" value="1"/>
</dbReference>
<evidence type="ECO:0000313" key="1">
    <source>
        <dbReference type="EMBL" id="RRG21203.1"/>
    </source>
</evidence>
<dbReference type="Proteomes" id="UP000285794">
    <property type="component" value="Unassembled WGS sequence"/>
</dbReference>
<dbReference type="InterPro" id="IPR012657">
    <property type="entry name" value="23S_rRNA-intervening_sequence"/>
</dbReference>